<dbReference type="STRING" id="225359.A0A2S4PTF8"/>
<feature type="non-terminal residue" evidence="3">
    <location>
        <position position="1"/>
    </location>
</feature>
<keyword evidence="4" id="KW-1185">Reference proteome</keyword>
<sequence>IVHHEFPRPLKQAVAVLETQSQSQAIGSSQNDQSESKEIKKEDSSSSTNSLPPLLQTLFSSINDTLLKYFSKEPPHTIQRLAELLLFPRLNYRSLSSFLLALDRVVHVTSTFTAFPLPLMSPDLSAKTDSSDEKNTDGVDSKPVSGGYTVPKNPLIHSIGSDEAFGGALLTPIPWLIKSRSSSPVESEVVTQRSTEIIEGPNGPGGVETVSVSINGLI</sequence>
<dbReference type="PANTHER" id="PTHR16487">
    <property type="entry name" value="PPP4R2-RELATED PROTEIN"/>
    <property type="match status" value="1"/>
</dbReference>
<reference evidence="3 4" key="1">
    <citation type="submission" date="2017-10" db="EMBL/GenBank/DDBJ databases">
        <title>Development of genomic resources for the powdery mildew, Erysiphe pulchra.</title>
        <authorList>
            <person name="Wadl P.A."/>
            <person name="Mack B.M."/>
            <person name="Moore G."/>
            <person name="Beltz S.B."/>
        </authorList>
    </citation>
    <scope>NUCLEOTIDE SEQUENCE [LARGE SCALE GENOMIC DNA]</scope>
    <source>
        <strain evidence="3">Cflorida</strain>
    </source>
</reference>
<dbReference type="GO" id="GO:0005634">
    <property type="term" value="C:nucleus"/>
    <property type="evidence" value="ECO:0007669"/>
    <property type="project" value="TreeGrafter"/>
</dbReference>
<dbReference type="GO" id="GO:0030289">
    <property type="term" value="C:protein phosphatase 4 complex"/>
    <property type="evidence" value="ECO:0007669"/>
    <property type="project" value="InterPro"/>
</dbReference>
<feature type="compositionally biased region" description="Basic and acidic residues" evidence="2">
    <location>
        <begin position="129"/>
        <end position="140"/>
    </location>
</feature>
<dbReference type="Proteomes" id="UP000237438">
    <property type="component" value="Unassembled WGS sequence"/>
</dbReference>
<dbReference type="InterPro" id="IPR015267">
    <property type="entry name" value="PPP4R2"/>
</dbReference>
<organism evidence="3 4">
    <name type="scientific">Erysiphe pulchra</name>
    <dbReference type="NCBI Taxonomy" id="225359"/>
    <lineage>
        <taxon>Eukaryota</taxon>
        <taxon>Fungi</taxon>
        <taxon>Dikarya</taxon>
        <taxon>Ascomycota</taxon>
        <taxon>Pezizomycotina</taxon>
        <taxon>Leotiomycetes</taxon>
        <taxon>Erysiphales</taxon>
        <taxon>Erysiphaceae</taxon>
        <taxon>Erysiphe</taxon>
    </lineage>
</organism>
<dbReference type="GO" id="GO:0019888">
    <property type="term" value="F:protein phosphatase regulator activity"/>
    <property type="evidence" value="ECO:0007669"/>
    <property type="project" value="InterPro"/>
</dbReference>
<gene>
    <name evidence="3" type="ORF">EPUL_004737</name>
</gene>
<feature type="compositionally biased region" description="Polar residues" evidence="2">
    <location>
        <begin position="21"/>
        <end position="33"/>
    </location>
</feature>
<protein>
    <submittedName>
        <fullName evidence="3">Uncharacterized protein</fullName>
    </submittedName>
</protein>
<evidence type="ECO:0000256" key="1">
    <source>
        <dbReference type="ARBA" id="ARBA00009207"/>
    </source>
</evidence>
<comment type="caution">
    <text evidence="3">The sequence shown here is derived from an EMBL/GenBank/DDBJ whole genome shotgun (WGS) entry which is preliminary data.</text>
</comment>
<name>A0A2S4PTF8_9PEZI</name>
<dbReference type="GO" id="GO:0005737">
    <property type="term" value="C:cytoplasm"/>
    <property type="evidence" value="ECO:0007669"/>
    <property type="project" value="TreeGrafter"/>
</dbReference>
<accession>A0A2S4PTF8</accession>
<evidence type="ECO:0000256" key="2">
    <source>
        <dbReference type="SAM" id="MobiDB-lite"/>
    </source>
</evidence>
<evidence type="ECO:0000313" key="3">
    <source>
        <dbReference type="EMBL" id="POS85325.1"/>
    </source>
</evidence>
<evidence type="ECO:0000313" key="4">
    <source>
        <dbReference type="Proteomes" id="UP000237438"/>
    </source>
</evidence>
<dbReference type="EMBL" id="PEDP01000644">
    <property type="protein sequence ID" value="POS85325.1"/>
    <property type="molecule type" value="Genomic_DNA"/>
</dbReference>
<proteinExistence type="inferred from homology"/>
<comment type="similarity">
    <text evidence="1">Belongs to the PPP4R2 family.</text>
</comment>
<dbReference type="Pfam" id="PF09184">
    <property type="entry name" value="PPP4R2"/>
    <property type="match status" value="1"/>
</dbReference>
<feature type="region of interest" description="Disordered" evidence="2">
    <location>
        <begin position="125"/>
        <end position="146"/>
    </location>
</feature>
<dbReference type="PANTHER" id="PTHR16487:SF0">
    <property type="entry name" value="PROTEIN PHOSPHATASE 4 REGULATORY SUBUNIT 2-RELATED"/>
    <property type="match status" value="1"/>
</dbReference>
<feature type="compositionally biased region" description="Basic and acidic residues" evidence="2">
    <location>
        <begin position="34"/>
        <end position="44"/>
    </location>
</feature>
<feature type="region of interest" description="Disordered" evidence="2">
    <location>
        <begin position="21"/>
        <end position="52"/>
    </location>
</feature>
<dbReference type="OrthoDB" id="341898at2759"/>
<dbReference type="AlphaFoldDB" id="A0A2S4PTF8"/>